<dbReference type="Pfam" id="PF13183">
    <property type="entry name" value="Fer4_8"/>
    <property type="match status" value="1"/>
</dbReference>
<dbReference type="PANTHER" id="PTHR43255:SF2">
    <property type="entry name" value="HETERODISULFIDE REDUCTASE RELATED PROTEIN"/>
    <property type="match status" value="1"/>
</dbReference>
<evidence type="ECO:0000256" key="2">
    <source>
        <dbReference type="ARBA" id="ARBA00023004"/>
    </source>
</evidence>
<dbReference type="Proteomes" id="UP000824123">
    <property type="component" value="Unassembled WGS sequence"/>
</dbReference>
<dbReference type="InterPro" id="IPR051460">
    <property type="entry name" value="HdrC_iron-sulfur_subunit"/>
</dbReference>
<dbReference type="InterPro" id="IPR017896">
    <property type="entry name" value="4Fe4S_Fe-S-bd"/>
</dbReference>
<protein>
    <submittedName>
        <fullName evidence="5">4Fe-4S dicluster domain-containing protein</fullName>
    </submittedName>
</protein>
<dbReference type="SUPFAM" id="SSF46548">
    <property type="entry name" value="alpha-helical ferredoxin"/>
    <property type="match status" value="1"/>
</dbReference>
<dbReference type="EMBL" id="DVNK01000024">
    <property type="protein sequence ID" value="HIU46135.1"/>
    <property type="molecule type" value="Genomic_DNA"/>
</dbReference>
<reference evidence="5" key="1">
    <citation type="submission" date="2020-10" db="EMBL/GenBank/DDBJ databases">
        <authorList>
            <person name="Gilroy R."/>
        </authorList>
    </citation>
    <scope>NUCLEOTIDE SEQUENCE</scope>
    <source>
        <strain evidence="5">ChiSxjej2B14-8506</strain>
    </source>
</reference>
<comment type="caution">
    <text evidence="5">The sequence shown here is derived from an EMBL/GenBank/DDBJ whole genome shotgun (WGS) entry which is preliminary data.</text>
</comment>
<proteinExistence type="predicted"/>
<dbReference type="GO" id="GO:0046872">
    <property type="term" value="F:metal ion binding"/>
    <property type="evidence" value="ECO:0007669"/>
    <property type="project" value="UniProtKB-KW"/>
</dbReference>
<dbReference type="InterPro" id="IPR009051">
    <property type="entry name" value="Helical_ferredxn"/>
</dbReference>
<keyword evidence="3" id="KW-0411">Iron-sulfur</keyword>
<accession>A0A9D1LQE9</accession>
<dbReference type="InterPro" id="IPR017900">
    <property type="entry name" value="4Fe4S_Fe_S_CS"/>
</dbReference>
<evidence type="ECO:0000259" key="4">
    <source>
        <dbReference type="PROSITE" id="PS51379"/>
    </source>
</evidence>
<dbReference type="PROSITE" id="PS51379">
    <property type="entry name" value="4FE4S_FER_2"/>
    <property type="match status" value="1"/>
</dbReference>
<feature type="domain" description="4Fe-4S ferredoxin-type" evidence="4">
    <location>
        <begin position="12"/>
        <end position="43"/>
    </location>
</feature>
<dbReference type="Gene3D" id="1.10.1060.10">
    <property type="entry name" value="Alpha-helical ferredoxin"/>
    <property type="match status" value="1"/>
</dbReference>
<organism evidence="5 6">
    <name type="scientific">Candidatus Fimadaptatus faecigallinarum</name>
    <dbReference type="NCBI Taxonomy" id="2840814"/>
    <lineage>
        <taxon>Bacteria</taxon>
        <taxon>Bacillati</taxon>
        <taxon>Bacillota</taxon>
        <taxon>Clostridia</taxon>
        <taxon>Eubacteriales</taxon>
        <taxon>Candidatus Fimadaptatus</taxon>
    </lineage>
</organism>
<sequence>MTNTQLLTETALRISGVNPRKCMKCGKCSGTCPNYDKMEYHPHQFVSMVEHGQIEKLMASESIYMCLSCMACVERCPRGVEPGKLVEAVRLMQIRQQNAPGKGDHKGPRDIPAFVDEHVPQQLLMAAMRKYRK</sequence>
<dbReference type="PROSITE" id="PS00198">
    <property type="entry name" value="4FE4S_FER_1"/>
    <property type="match status" value="1"/>
</dbReference>
<dbReference type="GO" id="GO:0005886">
    <property type="term" value="C:plasma membrane"/>
    <property type="evidence" value="ECO:0007669"/>
    <property type="project" value="TreeGrafter"/>
</dbReference>
<evidence type="ECO:0000256" key="3">
    <source>
        <dbReference type="ARBA" id="ARBA00023014"/>
    </source>
</evidence>
<evidence type="ECO:0000256" key="1">
    <source>
        <dbReference type="ARBA" id="ARBA00022723"/>
    </source>
</evidence>
<dbReference type="PANTHER" id="PTHR43255">
    <property type="entry name" value="IRON-SULFUR-BINDING OXIDOREDUCTASE FADF-RELATED-RELATED"/>
    <property type="match status" value="1"/>
</dbReference>
<keyword evidence="1" id="KW-0479">Metal-binding</keyword>
<reference evidence="5" key="2">
    <citation type="journal article" date="2021" name="PeerJ">
        <title>Extensive microbial diversity within the chicken gut microbiome revealed by metagenomics and culture.</title>
        <authorList>
            <person name="Gilroy R."/>
            <person name="Ravi A."/>
            <person name="Getino M."/>
            <person name="Pursley I."/>
            <person name="Horton D.L."/>
            <person name="Alikhan N.F."/>
            <person name="Baker D."/>
            <person name="Gharbi K."/>
            <person name="Hall N."/>
            <person name="Watson M."/>
            <person name="Adriaenssens E.M."/>
            <person name="Foster-Nyarko E."/>
            <person name="Jarju S."/>
            <person name="Secka A."/>
            <person name="Antonio M."/>
            <person name="Oren A."/>
            <person name="Chaudhuri R.R."/>
            <person name="La Ragione R."/>
            <person name="Hildebrand F."/>
            <person name="Pallen M.J."/>
        </authorList>
    </citation>
    <scope>NUCLEOTIDE SEQUENCE</scope>
    <source>
        <strain evidence="5">ChiSxjej2B14-8506</strain>
    </source>
</reference>
<dbReference type="AlphaFoldDB" id="A0A9D1LQE9"/>
<gene>
    <name evidence="5" type="ORF">IAC59_02630</name>
</gene>
<evidence type="ECO:0000313" key="5">
    <source>
        <dbReference type="EMBL" id="HIU46135.1"/>
    </source>
</evidence>
<keyword evidence="2" id="KW-0408">Iron</keyword>
<name>A0A9D1LQE9_9FIRM</name>
<dbReference type="GO" id="GO:0051536">
    <property type="term" value="F:iron-sulfur cluster binding"/>
    <property type="evidence" value="ECO:0007669"/>
    <property type="project" value="UniProtKB-KW"/>
</dbReference>
<evidence type="ECO:0000313" key="6">
    <source>
        <dbReference type="Proteomes" id="UP000824123"/>
    </source>
</evidence>